<gene>
    <name evidence="2" type="ORF">CYLTODRAFT_396708</name>
</gene>
<dbReference type="OrthoDB" id="417125at2759"/>
<feature type="domain" description="Ribosomal RNA methyltransferase FtsJ" evidence="1">
    <location>
        <begin position="68"/>
        <end position="205"/>
    </location>
</feature>
<dbReference type="Proteomes" id="UP000054007">
    <property type="component" value="Unassembled WGS sequence"/>
</dbReference>
<dbReference type="SUPFAM" id="SSF53335">
    <property type="entry name" value="S-adenosyl-L-methionine-dependent methyltransferases"/>
    <property type="match status" value="1"/>
</dbReference>
<dbReference type="InterPro" id="IPR002877">
    <property type="entry name" value="RNA_MeTrfase_FtsJ_dom"/>
</dbReference>
<name>A0A0D7BAS2_9AGAR</name>
<evidence type="ECO:0000313" key="3">
    <source>
        <dbReference type="Proteomes" id="UP000054007"/>
    </source>
</evidence>
<evidence type="ECO:0000313" key="2">
    <source>
        <dbReference type="EMBL" id="KIY67627.1"/>
    </source>
</evidence>
<dbReference type="AlphaFoldDB" id="A0A0D7BAS2"/>
<organism evidence="2 3">
    <name type="scientific">Cylindrobasidium torrendii FP15055 ss-10</name>
    <dbReference type="NCBI Taxonomy" id="1314674"/>
    <lineage>
        <taxon>Eukaryota</taxon>
        <taxon>Fungi</taxon>
        <taxon>Dikarya</taxon>
        <taxon>Basidiomycota</taxon>
        <taxon>Agaricomycotina</taxon>
        <taxon>Agaricomycetes</taxon>
        <taxon>Agaricomycetidae</taxon>
        <taxon>Agaricales</taxon>
        <taxon>Marasmiineae</taxon>
        <taxon>Physalacriaceae</taxon>
        <taxon>Cylindrobasidium</taxon>
    </lineage>
</organism>
<dbReference type="Pfam" id="PF01728">
    <property type="entry name" value="FtsJ"/>
    <property type="match status" value="1"/>
</dbReference>
<dbReference type="Gene3D" id="3.40.50.12760">
    <property type="match status" value="1"/>
</dbReference>
<keyword evidence="3" id="KW-1185">Reference proteome</keyword>
<dbReference type="EMBL" id="KN880521">
    <property type="protein sequence ID" value="KIY67627.1"/>
    <property type="molecule type" value="Genomic_DNA"/>
</dbReference>
<accession>A0A0D7BAS2</accession>
<dbReference type="STRING" id="1314674.A0A0D7BAS2"/>
<sequence length="331" mass="38119">MSTELQTLLRLKQRVYRDPRMRSHISEQQVTADTASDDLAQFWFKKMRKIFQQIDDYAKWVVPFANAERDFRFLDLGCCPGGFSSYILAKNKISTGVGVSLDPKSGGHAYLIDETVQDRHTILFRDITKLRVAEPAVTRISDGLVDLPDELTRREYDLIILDGHQLRNQKDKEALLVISQIIIMLKTTKAAGSTVVMKLSNAETTSTKRLLFMLDMLSADKPRSLMAYKPYKMHREKATFYAIAKGVGGGKRQQHQAYYLKHFEELWKKMLERRSSGREFRSDDLAFIASEDELELFGQKHQELCADVWKVQSEALLSRFASFETTYPKDL</sequence>
<reference evidence="2 3" key="1">
    <citation type="journal article" date="2015" name="Fungal Genet. Biol.">
        <title>Evolution of novel wood decay mechanisms in Agaricales revealed by the genome sequences of Fistulina hepatica and Cylindrobasidium torrendii.</title>
        <authorList>
            <person name="Floudas D."/>
            <person name="Held B.W."/>
            <person name="Riley R."/>
            <person name="Nagy L.G."/>
            <person name="Koehler G."/>
            <person name="Ransdell A.S."/>
            <person name="Younus H."/>
            <person name="Chow J."/>
            <person name="Chiniquy J."/>
            <person name="Lipzen A."/>
            <person name="Tritt A."/>
            <person name="Sun H."/>
            <person name="Haridas S."/>
            <person name="LaButti K."/>
            <person name="Ohm R.A."/>
            <person name="Kues U."/>
            <person name="Blanchette R.A."/>
            <person name="Grigoriev I.V."/>
            <person name="Minto R.E."/>
            <person name="Hibbett D.S."/>
        </authorList>
    </citation>
    <scope>NUCLEOTIDE SEQUENCE [LARGE SCALE GENOMIC DNA]</scope>
    <source>
        <strain evidence="2 3">FP15055 ss-10</strain>
    </source>
</reference>
<proteinExistence type="predicted"/>
<dbReference type="GO" id="GO:0032259">
    <property type="term" value="P:methylation"/>
    <property type="evidence" value="ECO:0007669"/>
    <property type="project" value="InterPro"/>
</dbReference>
<evidence type="ECO:0000259" key="1">
    <source>
        <dbReference type="Pfam" id="PF01728"/>
    </source>
</evidence>
<protein>
    <recommendedName>
        <fullName evidence="1">Ribosomal RNA methyltransferase FtsJ domain-containing protein</fullName>
    </recommendedName>
</protein>
<dbReference type="InterPro" id="IPR029063">
    <property type="entry name" value="SAM-dependent_MTases_sf"/>
</dbReference>
<dbReference type="GO" id="GO:0008168">
    <property type="term" value="F:methyltransferase activity"/>
    <property type="evidence" value="ECO:0007669"/>
    <property type="project" value="InterPro"/>
</dbReference>